<dbReference type="EMBL" id="CM001486">
    <property type="protein sequence ID" value="EIW00269.1"/>
    <property type="molecule type" value="Genomic_DNA"/>
</dbReference>
<dbReference type="GO" id="GO:0005886">
    <property type="term" value="C:plasma membrane"/>
    <property type="evidence" value="ECO:0007669"/>
    <property type="project" value="UniProtKB-SubCell"/>
</dbReference>
<evidence type="ECO:0000256" key="1">
    <source>
        <dbReference type="ARBA" id="ARBA00004651"/>
    </source>
</evidence>
<evidence type="ECO:0000256" key="4">
    <source>
        <dbReference type="ARBA" id="ARBA00022989"/>
    </source>
</evidence>
<gene>
    <name evidence="10" type="primary">fluC</name>
    <name evidence="10" type="synonym">crcB</name>
    <name evidence="11" type="ORF">ThesiDRAFT1_1320</name>
</gene>
<evidence type="ECO:0000256" key="9">
    <source>
        <dbReference type="ARBA" id="ARBA00049940"/>
    </source>
</evidence>
<comment type="catalytic activity">
    <reaction evidence="8">
        <text>fluoride(in) = fluoride(out)</text>
        <dbReference type="Rhea" id="RHEA:76159"/>
        <dbReference type="ChEBI" id="CHEBI:17051"/>
    </reaction>
    <physiologicalReaction direction="left-to-right" evidence="8">
        <dbReference type="Rhea" id="RHEA:76160"/>
    </physiologicalReaction>
</comment>
<dbReference type="GO" id="GO:0062054">
    <property type="term" value="F:fluoride channel activity"/>
    <property type="evidence" value="ECO:0007669"/>
    <property type="project" value="UniProtKB-UniRule"/>
</dbReference>
<comment type="subcellular location">
    <subcellularLocation>
        <location evidence="1 10">Cell membrane</location>
        <topology evidence="1 10">Multi-pass membrane protein</topology>
    </subcellularLocation>
</comment>
<protein>
    <recommendedName>
        <fullName evidence="10">Fluoride-specific ion channel FluC</fullName>
    </recommendedName>
</protein>
<evidence type="ECO:0000313" key="12">
    <source>
        <dbReference type="Proteomes" id="UP000005110"/>
    </source>
</evidence>
<dbReference type="InterPro" id="IPR003691">
    <property type="entry name" value="FluC"/>
</dbReference>
<keyword evidence="10" id="KW-0813">Transport</keyword>
<keyword evidence="6 10" id="KW-0407">Ion channel</keyword>
<evidence type="ECO:0000313" key="11">
    <source>
        <dbReference type="EMBL" id="EIW00269.1"/>
    </source>
</evidence>
<feature type="transmembrane region" description="Helical" evidence="10">
    <location>
        <begin position="66"/>
        <end position="84"/>
    </location>
</feature>
<dbReference type="HAMAP" id="MF_00454">
    <property type="entry name" value="FluC"/>
    <property type="match status" value="1"/>
</dbReference>
<evidence type="ECO:0000256" key="8">
    <source>
        <dbReference type="ARBA" id="ARBA00035585"/>
    </source>
</evidence>
<feature type="transmembrane region" description="Helical" evidence="10">
    <location>
        <begin position="96"/>
        <end position="117"/>
    </location>
</feature>
<reference evidence="11 12" key="1">
    <citation type="submission" date="2012-02" db="EMBL/GenBank/DDBJ databases">
        <title>Improved High-Quality Draft sequence of Thermoanaerobacter siderophilus SR4.</title>
        <authorList>
            <consortium name="US DOE Joint Genome Institute"/>
            <person name="Lucas S."/>
            <person name="Han J."/>
            <person name="Lapidus A."/>
            <person name="Cheng J.-F."/>
            <person name="Goodwin L."/>
            <person name="Pitluck S."/>
            <person name="Peters L."/>
            <person name="Detter J.C."/>
            <person name="Han C."/>
            <person name="Tapia R."/>
            <person name="Land M."/>
            <person name="Hauser L."/>
            <person name="Kyrpides N."/>
            <person name="Ivanova N."/>
            <person name="Pagani I."/>
            <person name="Hemme C."/>
            <person name="Woyke T."/>
        </authorList>
    </citation>
    <scope>NUCLEOTIDE SEQUENCE [LARGE SCALE GENOMIC DNA]</scope>
    <source>
        <strain evidence="11 12">SR4</strain>
    </source>
</reference>
<feature type="binding site" evidence="10">
    <location>
        <position position="77"/>
    </location>
    <ligand>
        <name>Na(+)</name>
        <dbReference type="ChEBI" id="CHEBI:29101"/>
        <note>structural</note>
    </ligand>
</feature>
<dbReference type="Proteomes" id="UP000005110">
    <property type="component" value="Chromosome"/>
</dbReference>
<dbReference type="NCBIfam" id="TIGR00494">
    <property type="entry name" value="crcB"/>
    <property type="match status" value="1"/>
</dbReference>
<keyword evidence="10" id="KW-0479">Metal-binding</keyword>
<dbReference type="Pfam" id="PF02537">
    <property type="entry name" value="CRCB"/>
    <property type="match status" value="1"/>
</dbReference>
<keyword evidence="4 10" id="KW-1133">Transmembrane helix</keyword>
<feature type="binding site" evidence="10">
    <location>
        <position position="74"/>
    </location>
    <ligand>
        <name>Na(+)</name>
        <dbReference type="ChEBI" id="CHEBI:29101"/>
        <note>structural</note>
    </ligand>
</feature>
<comment type="similarity">
    <text evidence="7 10">Belongs to the fluoride channel Fluc/FEX (TC 1.A.43) family.</text>
</comment>
<evidence type="ECO:0000256" key="5">
    <source>
        <dbReference type="ARBA" id="ARBA00023136"/>
    </source>
</evidence>
<proteinExistence type="inferred from homology"/>
<dbReference type="AlphaFoldDB" id="I9KTI9"/>
<evidence type="ECO:0000256" key="10">
    <source>
        <dbReference type="HAMAP-Rule" id="MF_00454"/>
    </source>
</evidence>
<evidence type="ECO:0000256" key="3">
    <source>
        <dbReference type="ARBA" id="ARBA00022692"/>
    </source>
</evidence>
<keyword evidence="3 10" id="KW-0812">Transmembrane</keyword>
<comment type="function">
    <text evidence="9 10">Fluoride-specific ion channel. Important for reducing fluoride concentration in the cell, thus reducing its toxicity.</text>
</comment>
<dbReference type="HOGENOM" id="CLU_114342_3_2_9"/>
<evidence type="ECO:0000256" key="6">
    <source>
        <dbReference type="ARBA" id="ARBA00023303"/>
    </source>
</evidence>
<dbReference type="GO" id="GO:0046872">
    <property type="term" value="F:metal ion binding"/>
    <property type="evidence" value="ECO:0007669"/>
    <property type="project" value="UniProtKB-KW"/>
</dbReference>
<evidence type="ECO:0000256" key="2">
    <source>
        <dbReference type="ARBA" id="ARBA00022475"/>
    </source>
</evidence>
<comment type="activity regulation">
    <text evidence="10">Na(+) is not transported, but it plays an essential structural role and its presence is essential for fluoride channel function.</text>
</comment>
<organism evidence="11 12">
    <name type="scientific">Thermoanaerobacter siderophilus SR4</name>
    <dbReference type="NCBI Taxonomy" id="880478"/>
    <lineage>
        <taxon>Bacteria</taxon>
        <taxon>Bacillati</taxon>
        <taxon>Bacillota</taxon>
        <taxon>Clostridia</taxon>
        <taxon>Thermoanaerobacterales</taxon>
        <taxon>Thermoanaerobacteraceae</taxon>
        <taxon>Thermoanaerobacter</taxon>
    </lineage>
</organism>
<dbReference type="PATRIC" id="fig|880478.3.peg.2524"/>
<feature type="transmembrane region" description="Helical" evidence="10">
    <location>
        <begin position="37"/>
        <end position="54"/>
    </location>
</feature>
<keyword evidence="10" id="KW-0406">Ion transport</keyword>
<dbReference type="PANTHER" id="PTHR28259">
    <property type="entry name" value="FLUORIDE EXPORT PROTEIN 1-RELATED"/>
    <property type="match status" value="1"/>
</dbReference>
<keyword evidence="12" id="KW-1185">Reference proteome</keyword>
<keyword evidence="2 10" id="KW-1003">Cell membrane</keyword>
<sequence>MEYIYIGIGGFFGAVLRYLITIYFTKMYHTAFPFETFVINILGSFLLSFIANFTMDEYKVNTNLRLAITTGFIGAFTTFSTFSMETINLLKAGKDYIALSYIILSIFGGLLMSYLGFEFADKTFDLLLKEREEEE</sequence>
<name>I9KTI9_9THEO</name>
<keyword evidence="10" id="KW-0915">Sodium</keyword>
<dbReference type="PANTHER" id="PTHR28259:SF1">
    <property type="entry name" value="FLUORIDE EXPORT PROTEIN 1-RELATED"/>
    <property type="match status" value="1"/>
</dbReference>
<dbReference type="GO" id="GO:0140114">
    <property type="term" value="P:cellular detoxification of fluoride"/>
    <property type="evidence" value="ECO:0007669"/>
    <property type="project" value="UniProtKB-UniRule"/>
</dbReference>
<accession>I9KTI9</accession>
<feature type="transmembrane region" description="Helical" evidence="10">
    <location>
        <begin position="6"/>
        <end position="25"/>
    </location>
</feature>
<dbReference type="RefSeq" id="WP_006569871.1">
    <property type="nucleotide sequence ID" value="NZ_CM001486.1"/>
</dbReference>
<evidence type="ECO:0000256" key="7">
    <source>
        <dbReference type="ARBA" id="ARBA00035120"/>
    </source>
</evidence>
<keyword evidence="5 10" id="KW-0472">Membrane</keyword>